<dbReference type="FunFam" id="2.60.120.10:FF:000006">
    <property type="entry name" value="cAMP-dependent protein kinase type I-alpha regulatory subunit"/>
    <property type="match status" value="1"/>
</dbReference>
<evidence type="ECO:0000256" key="1">
    <source>
        <dbReference type="ARBA" id="ARBA00005753"/>
    </source>
</evidence>
<dbReference type="EMBL" id="CM035437">
    <property type="protein sequence ID" value="KAH7286736.1"/>
    <property type="molecule type" value="Genomic_DNA"/>
</dbReference>
<dbReference type="EMBL" id="CM035437">
    <property type="protein sequence ID" value="KAH7286743.1"/>
    <property type="molecule type" value="Genomic_DNA"/>
</dbReference>
<keyword evidence="7 8" id="KW-0114">cAMP</keyword>
<feature type="binding site" evidence="8">
    <location>
        <position position="162"/>
    </location>
    <ligand>
        <name>3',5'-cyclic AMP</name>
        <dbReference type="ChEBI" id="CHEBI:58165"/>
        <label>1</label>
    </ligand>
</feature>
<evidence type="ECO:0000256" key="6">
    <source>
        <dbReference type="ARBA" id="ARBA00022741"/>
    </source>
</evidence>
<feature type="binding site" evidence="8">
    <location>
        <position position="153"/>
    </location>
    <ligand>
        <name>3',5'-cyclic AMP</name>
        <dbReference type="ChEBI" id="CHEBI:58165"/>
        <label>1</label>
    </ligand>
</feature>
<evidence type="ECO:0000256" key="8">
    <source>
        <dbReference type="PIRSR" id="PIRSR000548-1"/>
    </source>
</evidence>
<dbReference type="SMART" id="SM00100">
    <property type="entry name" value="cNMP"/>
    <property type="match status" value="2"/>
</dbReference>
<dbReference type="EMBL" id="CM035437">
    <property type="protein sequence ID" value="KAH7286742.1"/>
    <property type="molecule type" value="Genomic_DNA"/>
</dbReference>
<evidence type="ECO:0000256" key="9">
    <source>
        <dbReference type="SAM" id="MobiDB-lite"/>
    </source>
</evidence>
<dbReference type="EMBL" id="CM035437">
    <property type="protein sequence ID" value="KAH7286744.1"/>
    <property type="molecule type" value="Genomic_DNA"/>
</dbReference>
<dbReference type="PANTHER" id="PTHR11635:SF152">
    <property type="entry name" value="CAMP-DEPENDENT PROTEIN KINASE TYPE I REGULATORY SUBUNIT-RELATED"/>
    <property type="match status" value="1"/>
</dbReference>
<dbReference type="GO" id="GO:0030552">
    <property type="term" value="F:cAMP binding"/>
    <property type="evidence" value="ECO:0007669"/>
    <property type="project" value="UniProtKB-KW"/>
</dbReference>
<feature type="region of interest" description="Disordered" evidence="9">
    <location>
        <begin position="316"/>
        <end position="341"/>
    </location>
</feature>
<keyword evidence="5" id="KW-0677">Repeat</keyword>
<keyword evidence="12" id="KW-1185">Reference proteome</keyword>
<dbReference type="OrthoDB" id="417078at2759"/>
<evidence type="ECO:0000259" key="10">
    <source>
        <dbReference type="PROSITE" id="PS50042"/>
    </source>
</evidence>
<evidence type="ECO:0000256" key="5">
    <source>
        <dbReference type="ARBA" id="ARBA00022737"/>
    </source>
</evidence>
<dbReference type="Proteomes" id="UP000825935">
    <property type="component" value="Chromosome 32"/>
</dbReference>
<keyword evidence="4 8" id="KW-0116">cAMP-binding</keyword>
<gene>
    <name evidence="11" type="ORF">KP509_32G020900</name>
</gene>
<dbReference type="InterPro" id="IPR014710">
    <property type="entry name" value="RmlC-like_jellyroll"/>
</dbReference>
<dbReference type="CDD" id="cd00038">
    <property type="entry name" value="CAP_ED"/>
    <property type="match status" value="2"/>
</dbReference>
<dbReference type="PROSITE" id="PS00889">
    <property type="entry name" value="CNMP_BINDING_2"/>
    <property type="match status" value="2"/>
</dbReference>
<evidence type="ECO:0000256" key="2">
    <source>
        <dbReference type="ARBA" id="ARBA00020355"/>
    </source>
</evidence>
<dbReference type="InterPro" id="IPR018488">
    <property type="entry name" value="cNMP-bd_CS"/>
</dbReference>
<dbReference type="InterPro" id="IPR000595">
    <property type="entry name" value="cNMP-bd_dom"/>
</dbReference>
<dbReference type="PRINTS" id="PR00103">
    <property type="entry name" value="CAMPKINASE"/>
</dbReference>
<name>A0A8T2QTD0_CERRI</name>
<dbReference type="PROSITE" id="PS50042">
    <property type="entry name" value="CNMP_BINDING_3"/>
    <property type="match status" value="2"/>
</dbReference>
<evidence type="ECO:0000313" key="12">
    <source>
        <dbReference type="Proteomes" id="UP000825935"/>
    </source>
</evidence>
<dbReference type="InterPro" id="IPR018490">
    <property type="entry name" value="cNMP-bd_dom_sf"/>
</dbReference>
<dbReference type="GO" id="GO:0005952">
    <property type="term" value="C:cAMP-dependent protein kinase complex"/>
    <property type="evidence" value="ECO:0007669"/>
    <property type="project" value="InterPro"/>
</dbReference>
<sequence length="341" mass="38474">MSSSKTSSGPNLASKVSKLFKSFKKDLKDEEKPALQRQPTANRRSAVCAEVSVPEETYEAKVFPKSEAARNRLQYCLRNNYLFTKLDPEQTRTVIDAVEEVKYKAGDIIIKQGAPGDCFYFLEDGKCEVWVLKPGKTTEALMKTYSPGESFGELALLYNAPRAATVKAITDCTLWAVDRVTFRSILLHSTSSKRKMYEKFLQDVPLLKSLSKDERAAISDVLNVEYFDAGENIIIEGQPGEKFYLLEEGDAEAKKGGNVLMRYKRGDYFGELALLNKKPRAATVCAVTKCKCATIDRKSFKRLFGKLEDILERNKQEYSGTEQKPAKKLSWFGKNTERKNT</sequence>
<dbReference type="PIRSF" id="PIRSF000548">
    <property type="entry name" value="PK_regulatory"/>
    <property type="match status" value="1"/>
</dbReference>
<dbReference type="PROSITE" id="PS00888">
    <property type="entry name" value="CNMP_BINDING_1"/>
    <property type="match status" value="2"/>
</dbReference>
<reference evidence="11" key="1">
    <citation type="submission" date="2021-08" db="EMBL/GenBank/DDBJ databases">
        <title>WGS assembly of Ceratopteris richardii.</title>
        <authorList>
            <person name="Marchant D.B."/>
            <person name="Chen G."/>
            <person name="Jenkins J."/>
            <person name="Shu S."/>
            <person name="Leebens-Mack J."/>
            <person name="Grimwood J."/>
            <person name="Schmutz J."/>
            <person name="Soltis P."/>
            <person name="Soltis D."/>
            <person name="Chen Z.-H."/>
        </authorList>
    </citation>
    <scope>NUCLEOTIDE SEQUENCE</scope>
    <source>
        <strain evidence="11">Whitten #5841</strain>
        <tissue evidence="11">Leaf</tissue>
    </source>
</reference>
<evidence type="ECO:0000256" key="4">
    <source>
        <dbReference type="ARBA" id="ARBA00022566"/>
    </source>
</evidence>
<dbReference type="SUPFAM" id="SSF51206">
    <property type="entry name" value="cAMP-binding domain-like"/>
    <property type="match status" value="2"/>
</dbReference>
<dbReference type="OMA" id="DQWERAN"/>
<comment type="similarity">
    <text evidence="1">Belongs to the cAMP-dependent kinase regulatory chain family.</text>
</comment>
<dbReference type="GO" id="GO:0034236">
    <property type="term" value="F:protein kinase A catalytic subunit binding"/>
    <property type="evidence" value="ECO:0007669"/>
    <property type="project" value="TreeGrafter"/>
</dbReference>
<dbReference type="FunFam" id="2.60.120.10:FF:000039">
    <property type="entry name" value="cAMP-dependent protein kinase regulatory subunit"/>
    <property type="match status" value="1"/>
</dbReference>
<dbReference type="GO" id="GO:0033554">
    <property type="term" value="P:cellular response to stress"/>
    <property type="evidence" value="ECO:0007669"/>
    <property type="project" value="UniProtKB-ARBA"/>
</dbReference>
<evidence type="ECO:0000313" key="11">
    <source>
        <dbReference type="EMBL" id="KAH7286735.1"/>
    </source>
</evidence>
<dbReference type="PANTHER" id="PTHR11635">
    <property type="entry name" value="CAMP-DEPENDENT PROTEIN KINASE REGULATORY CHAIN"/>
    <property type="match status" value="1"/>
</dbReference>
<dbReference type="InterPro" id="IPR050503">
    <property type="entry name" value="cAMP-dep_PK_reg_su-like"/>
</dbReference>
<dbReference type="Gene3D" id="2.60.120.10">
    <property type="entry name" value="Jelly Rolls"/>
    <property type="match status" value="2"/>
</dbReference>
<evidence type="ECO:0000256" key="3">
    <source>
        <dbReference type="ARBA" id="ARBA00022553"/>
    </source>
</evidence>
<dbReference type="EMBL" id="CM035437">
    <property type="protein sequence ID" value="KAH7286735.1"/>
    <property type="molecule type" value="Genomic_DNA"/>
</dbReference>
<organism evidence="11 12">
    <name type="scientific">Ceratopteris richardii</name>
    <name type="common">Triangle waterfern</name>
    <dbReference type="NCBI Taxonomy" id="49495"/>
    <lineage>
        <taxon>Eukaryota</taxon>
        <taxon>Viridiplantae</taxon>
        <taxon>Streptophyta</taxon>
        <taxon>Embryophyta</taxon>
        <taxon>Tracheophyta</taxon>
        <taxon>Polypodiopsida</taxon>
        <taxon>Polypodiidae</taxon>
        <taxon>Polypodiales</taxon>
        <taxon>Pteridineae</taxon>
        <taxon>Pteridaceae</taxon>
        <taxon>Parkerioideae</taxon>
        <taxon>Ceratopteris</taxon>
    </lineage>
</organism>
<proteinExistence type="inferred from homology"/>
<dbReference type="GO" id="GO:0005829">
    <property type="term" value="C:cytosol"/>
    <property type="evidence" value="ECO:0007669"/>
    <property type="project" value="TreeGrafter"/>
</dbReference>
<comment type="caution">
    <text evidence="11">The sequence shown here is derived from an EMBL/GenBank/DDBJ whole genome shotgun (WGS) entry which is preliminary data.</text>
</comment>
<feature type="binding site" evidence="8">
    <location>
        <position position="271"/>
    </location>
    <ligand>
        <name>3',5'-cyclic AMP</name>
        <dbReference type="ChEBI" id="CHEBI:58165"/>
        <label>2</label>
    </ligand>
</feature>
<dbReference type="EMBL" id="CM035437">
    <property type="protein sequence ID" value="KAH7286740.1"/>
    <property type="molecule type" value="Genomic_DNA"/>
</dbReference>
<accession>A0A8T2QTD0</accession>
<dbReference type="EMBL" id="CM035437">
    <property type="protein sequence ID" value="KAH7286739.1"/>
    <property type="molecule type" value="Genomic_DNA"/>
</dbReference>
<keyword evidence="3" id="KW-0597">Phosphoprotein</keyword>
<dbReference type="InterPro" id="IPR012198">
    <property type="entry name" value="cAMP_dep_PK_reg_su"/>
</dbReference>
<dbReference type="Pfam" id="PF00027">
    <property type="entry name" value="cNMP_binding"/>
    <property type="match status" value="2"/>
</dbReference>
<feature type="domain" description="Cyclic nucleotide-binding" evidence="10">
    <location>
        <begin position="206"/>
        <end position="321"/>
    </location>
</feature>
<dbReference type="GO" id="GO:0004862">
    <property type="term" value="F:cAMP-dependent protein kinase inhibitor activity"/>
    <property type="evidence" value="ECO:0007669"/>
    <property type="project" value="TreeGrafter"/>
</dbReference>
<protein>
    <recommendedName>
        <fullName evidence="2">cAMP-dependent protein kinase regulatory subunit</fullName>
    </recommendedName>
</protein>
<dbReference type="AlphaFoldDB" id="A0A8T2QTD0"/>
<evidence type="ECO:0000256" key="7">
    <source>
        <dbReference type="ARBA" id="ARBA00023149"/>
    </source>
</evidence>
<feature type="binding site" evidence="8">
    <location>
        <position position="280"/>
    </location>
    <ligand>
        <name>3',5'-cyclic AMP</name>
        <dbReference type="ChEBI" id="CHEBI:58165"/>
        <label>2</label>
    </ligand>
</feature>
<keyword evidence="6 8" id="KW-0547">Nucleotide-binding</keyword>
<feature type="domain" description="Cyclic nucleotide-binding" evidence="10">
    <location>
        <begin position="82"/>
        <end position="203"/>
    </location>
</feature>